<protein>
    <submittedName>
        <fullName evidence="1">Uncharacterized protein</fullName>
    </submittedName>
</protein>
<dbReference type="PROSITE" id="PS51257">
    <property type="entry name" value="PROKAR_LIPOPROTEIN"/>
    <property type="match status" value="1"/>
</dbReference>
<dbReference type="RefSeq" id="WP_102996447.1">
    <property type="nucleotide sequence ID" value="NZ_CP025938.1"/>
</dbReference>
<gene>
    <name evidence="1" type="ORF">C1A40_14050</name>
</gene>
<dbReference type="Proteomes" id="UP000236592">
    <property type="component" value="Chromosome"/>
</dbReference>
<evidence type="ECO:0000313" key="1">
    <source>
        <dbReference type="EMBL" id="AUS06496.1"/>
    </source>
</evidence>
<dbReference type="EMBL" id="CP025938">
    <property type="protein sequence ID" value="AUS06496.1"/>
    <property type="molecule type" value="Genomic_DNA"/>
</dbReference>
<proteinExistence type="predicted"/>
<dbReference type="KEGG" id="taj:C1A40_14050"/>
<sequence>MKQNFFKICLSLSFIALSISCKTESNTSLTEEDITTESKKVNDFFQTSFEAFVDRHPEFQTRLGIKKDYDKPVVHFK</sequence>
<accession>A0A2I7SKP5</accession>
<evidence type="ECO:0000313" key="2">
    <source>
        <dbReference type="Proteomes" id="UP000236592"/>
    </source>
</evidence>
<dbReference type="AlphaFoldDB" id="A0A2I7SKP5"/>
<name>A0A2I7SKP5_9FLAO</name>
<reference evidence="2" key="1">
    <citation type="submission" date="2018-01" db="EMBL/GenBank/DDBJ databases">
        <title>Complete genome of Tamlana sp. UJ94.</title>
        <authorList>
            <person name="Jung J."/>
            <person name="Chung D."/>
            <person name="Bae S.S."/>
            <person name="Baek K."/>
        </authorList>
    </citation>
    <scope>NUCLEOTIDE SEQUENCE [LARGE SCALE GENOMIC DNA]</scope>
    <source>
        <strain evidence="2">UJ94</strain>
    </source>
</reference>
<keyword evidence="2" id="KW-1185">Reference proteome</keyword>
<organism evidence="1 2">
    <name type="scientific">Pseudotamlana carrageenivorans</name>
    <dbReference type="NCBI Taxonomy" id="2069432"/>
    <lineage>
        <taxon>Bacteria</taxon>
        <taxon>Pseudomonadati</taxon>
        <taxon>Bacteroidota</taxon>
        <taxon>Flavobacteriia</taxon>
        <taxon>Flavobacteriales</taxon>
        <taxon>Flavobacteriaceae</taxon>
        <taxon>Pseudotamlana</taxon>
    </lineage>
</organism>